<proteinExistence type="inferred from homology"/>
<accession>A0ABY3SHE6</accession>
<evidence type="ECO:0000259" key="2">
    <source>
        <dbReference type="Pfam" id="PF00535"/>
    </source>
</evidence>
<dbReference type="PANTHER" id="PTHR22916">
    <property type="entry name" value="GLYCOSYLTRANSFERASE"/>
    <property type="match status" value="1"/>
</dbReference>
<protein>
    <submittedName>
        <fullName evidence="3">Glycosyltransferase family 2 protein</fullName>
    </submittedName>
</protein>
<organism evidence="3 4">
    <name type="scientific">Paenibacillus hexagrammi</name>
    <dbReference type="NCBI Taxonomy" id="2908839"/>
    <lineage>
        <taxon>Bacteria</taxon>
        <taxon>Bacillati</taxon>
        <taxon>Bacillota</taxon>
        <taxon>Bacilli</taxon>
        <taxon>Bacillales</taxon>
        <taxon>Paenibacillaceae</taxon>
        <taxon>Paenibacillus</taxon>
    </lineage>
</organism>
<reference evidence="3 4" key="1">
    <citation type="journal article" date="2024" name="Int. J. Syst. Evol. Microbiol.">
        <title>Paenibacillus hexagrammi sp. nov., a novel bacterium isolated from the gut content of Hexagrammos agrammus.</title>
        <authorList>
            <person name="Jung H.K."/>
            <person name="Kim D.G."/>
            <person name="Zin H."/>
            <person name="Park J."/>
            <person name="Jung H."/>
            <person name="Kim Y.O."/>
            <person name="Kong H.J."/>
            <person name="Kim J.W."/>
            <person name="Kim Y.S."/>
        </authorList>
    </citation>
    <scope>NUCLEOTIDE SEQUENCE [LARGE SCALE GENOMIC DNA]</scope>
    <source>
        <strain evidence="3 4">YPD9-1</strain>
    </source>
</reference>
<dbReference type="InterPro" id="IPR029044">
    <property type="entry name" value="Nucleotide-diphossugar_trans"/>
</dbReference>
<evidence type="ECO:0000256" key="1">
    <source>
        <dbReference type="ARBA" id="ARBA00006739"/>
    </source>
</evidence>
<gene>
    <name evidence="3" type="ORF">L0M14_24920</name>
</gene>
<dbReference type="Gene3D" id="3.90.550.10">
    <property type="entry name" value="Spore Coat Polysaccharide Biosynthesis Protein SpsA, Chain A"/>
    <property type="match status" value="1"/>
</dbReference>
<sequence>MESFLTVFTPTYNRSHTLPRLYESLCQQTRKDFIWIVVDDGSTDHTAALVNTWIKEERCNIQYYFQTNRGKQFAHNRGVELATTELFVCVDSDDYLTPNAVGNIGSKWERCSDTKHVCGILSLRGYPDGSLNGSGFPQGVETTSIYDLYTKHGFSGDTMLVFTLNILRQFPFPEIPGERFINEAIVYNRISKQYTMAILDQILYVGQYLPDGYTHNIVEIMRQNPRGFSLYYKELVLMEKSLLRKWKYAAQYIAFAVHGEEQHMIKNSAFPLLSLLLFPLGLWYYRKKLKSV</sequence>
<comment type="similarity">
    <text evidence="1">Belongs to the glycosyltransferase 2 family.</text>
</comment>
<dbReference type="CDD" id="cd00761">
    <property type="entry name" value="Glyco_tranf_GTA_type"/>
    <property type="match status" value="1"/>
</dbReference>
<dbReference type="RefSeq" id="WP_235119133.1">
    <property type="nucleotide sequence ID" value="NZ_CP090978.1"/>
</dbReference>
<dbReference type="SUPFAM" id="SSF53448">
    <property type="entry name" value="Nucleotide-diphospho-sugar transferases"/>
    <property type="match status" value="1"/>
</dbReference>
<evidence type="ECO:0000313" key="3">
    <source>
        <dbReference type="EMBL" id="UJF32790.1"/>
    </source>
</evidence>
<dbReference type="PANTHER" id="PTHR22916:SF3">
    <property type="entry name" value="UDP-GLCNAC:BETAGAL BETA-1,3-N-ACETYLGLUCOSAMINYLTRANSFERASE-LIKE PROTEIN 1"/>
    <property type="match status" value="1"/>
</dbReference>
<evidence type="ECO:0000313" key="4">
    <source>
        <dbReference type="Proteomes" id="UP001649230"/>
    </source>
</evidence>
<keyword evidence="4" id="KW-1185">Reference proteome</keyword>
<feature type="domain" description="Glycosyltransferase 2-like" evidence="2">
    <location>
        <begin position="6"/>
        <end position="110"/>
    </location>
</feature>
<dbReference type="InterPro" id="IPR001173">
    <property type="entry name" value="Glyco_trans_2-like"/>
</dbReference>
<name>A0ABY3SHE6_9BACL</name>
<dbReference type="EMBL" id="CP090978">
    <property type="protein sequence ID" value="UJF32790.1"/>
    <property type="molecule type" value="Genomic_DNA"/>
</dbReference>
<dbReference type="Pfam" id="PF00535">
    <property type="entry name" value="Glycos_transf_2"/>
    <property type="match status" value="1"/>
</dbReference>
<dbReference type="Proteomes" id="UP001649230">
    <property type="component" value="Chromosome"/>
</dbReference>